<keyword evidence="3 5" id="KW-0472">Membrane</keyword>
<accession>A0A5C5G0G8</accession>
<proteinExistence type="predicted"/>
<dbReference type="PANTHER" id="PTHR28263:SF1">
    <property type="entry name" value="GOLGI TO ER TRAFFIC PROTEIN 2"/>
    <property type="match status" value="1"/>
</dbReference>
<evidence type="ECO:0000313" key="6">
    <source>
        <dbReference type="EMBL" id="TNY22583.1"/>
    </source>
</evidence>
<sequence>MSDAAAEDRRAKAAARQAKLLAKSKERLDRIQGAAKGEGRVVSDSIGGIAPRPVTANPPPPTSLSDVNNDDDPAEIDLATHSPLSLLAGLGGSDNASAGAAQNPFAAFAGAGGAQGGAPGEDMFSQMMAQMMQGGGAGGPGGGAGAGGTPPNPFMQAPTSPFAPAPKTLLDRVFPLVHLLSMVGLAVYIVFLYEPAQRLARYGWTGENGGVDWYAWGSLLSRQPKGIESAVAQRIGFGTLAEVPLLWMFVSVELVLQTTRLFLVRNRPAPPGILNSILPLLSQFSPQLGLALQTGVRYLDLFSTCLNDLAVLVFCIGAVVLVGRYKAGAPAPLEILADKASSVVDKVVGEL</sequence>
<dbReference type="EMBL" id="SOZI01000023">
    <property type="protein sequence ID" value="TNY22583.1"/>
    <property type="molecule type" value="Genomic_DNA"/>
</dbReference>
<evidence type="ECO:0000256" key="1">
    <source>
        <dbReference type="ARBA" id="ARBA00022692"/>
    </source>
</evidence>
<keyword evidence="1 5" id="KW-0812">Transmembrane</keyword>
<keyword evidence="7" id="KW-1185">Reference proteome</keyword>
<feature type="region of interest" description="Disordered" evidence="4">
    <location>
        <begin position="31"/>
        <end position="76"/>
    </location>
</feature>
<organism evidence="6 7">
    <name type="scientific">Rhodotorula diobovata</name>
    <dbReference type="NCBI Taxonomy" id="5288"/>
    <lineage>
        <taxon>Eukaryota</taxon>
        <taxon>Fungi</taxon>
        <taxon>Dikarya</taxon>
        <taxon>Basidiomycota</taxon>
        <taxon>Pucciniomycotina</taxon>
        <taxon>Microbotryomycetes</taxon>
        <taxon>Sporidiobolales</taxon>
        <taxon>Sporidiobolaceae</taxon>
        <taxon>Rhodotorula</taxon>
    </lineage>
</organism>
<feature type="transmembrane region" description="Helical" evidence="5">
    <location>
        <begin position="173"/>
        <end position="193"/>
    </location>
</feature>
<evidence type="ECO:0008006" key="8">
    <source>
        <dbReference type="Google" id="ProtNLM"/>
    </source>
</evidence>
<dbReference type="AlphaFoldDB" id="A0A5C5G0G8"/>
<dbReference type="GO" id="GO:0006890">
    <property type="term" value="P:retrograde vesicle-mediated transport, Golgi to endoplasmic reticulum"/>
    <property type="evidence" value="ECO:0007669"/>
    <property type="project" value="TreeGrafter"/>
</dbReference>
<dbReference type="PANTHER" id="PTHR28263">
    <property type="entry name" value="GOLGI TO ER TRAFFIC PROTEIN 2"/>
    <property type="match status" value="1"/>
</dbReference>
<reference evidence="6 7" key="1">
    <citation type="submission" date="2019-03" db="EMBL/GenBank/DDBJ databases">
        <title>Rhodosporidium diobovatum UCD-FST 08-225 genome sequencing, assembly, and annotation.</title>
        <authorList>
            <person name="Fakankun I.U."/>
            <person name="Fristensky B."/>
            <person name="Levin D.B."/>
        </authorList>
    </citation>
    <scope>NUCLEOTIDE SEQUENCE [LARGE SCALE GENOMIC DNA]</scope>
    <source>
        <strain evidence="6 7">UCD-FST 08-225</strain>
    </source>
</reference>
<dbReference type="OrthoDB" id="5393181at2759"/>
<evidence type="ECO:0000313" key="7">
    <source>
        <dbReference type="Proteomes" id="UP000311382"/>
    </source>
</evidence>
<evidence type="ECO:0000256" key="3">
    <source>
        <dbReference type="ARBA" id="ARBA00023136"/>
    </source>
</evidence>
<evidence type="ECO:0000256" key="5">
    <source>
        <dbReference type="SAM" id="Phobius"/>
    </source>
</evidence>
<protein>
    <recommendedName>
        <fullName evidence="8">GET complex, subunit GET2</fullName>
    </recommendedName>
</protein>
<dbReference type="InterPro" id="IPR028143">
    <property type="entry name" value="Get2/sif1"/>
</dbReference>
<dbReference type="STRING" id="5288.A0A5C5G0G8"/>
<evidence type="ECO:0000256" key="4">
    <source>
        <dbReference type="SAM" id="MobiDB-lite"/>
    </source>
</evidence>
<evidence type="ECO:0000256" key="2">
    <source>
        <dbReference type="ARBA" id="ARBA00022989"/>
    </source>
</evidence>
<name>A0A5C5G0G8_9BASI</name>
<dbReference type="Proteomes" id="UP000311382">
    <property type="component" value="Unassembled WGS sequence"/>
</dbReference>
<feature type="transmembrane region" description="Helical" evidence="5">
    <location>
        <begin position="301"/>
        <end position="322"/>
    </location>
</feature>
<keyword evidence="2 5" id="KW-1133">Transmembrane helix</keyword>
<gene>
    <name evidence="6" type="ORF">DMC30DRAFT_415001</name>
</gene>
<comment type="caution">
    <text evidence="6">The sequence shown here is derived from an EMBL/GenBank/DDBJ whole genome shotgun (WGS) entry which is preliminary data.</text>
</comment>
<dbReference type="Pfam" id="PF08690">
    <property type="entry name" value="GET2"/>
    <property type="match status" value="1"/>
</dbReference>